<feature type="transmembrane region" description="Helical" evidence="1">
    <location>
        <begin position="136"/>
        <end position="155"/>
    </location>
</feature>
<dbReference type="KEGG" id="cku:UL82_07570"/>
<sequence length="156" mass="16967">MNTILITLHVIAAILFLGPVTVAVSTFHVRALAAHNGDETARGSAVTLHKIAQTYGNLSVLVPILGFGIMFTANNYWSDGRFHASIALSLVAWIILLFVIVPRQKKMLGSLGLLDADEQASYSEEITDWNKAKAQLSMFGGIFSLLWVVIAVLMLI</sequence>
<dbReference type="EMBL" id="CP011312">
    <property type="protein sequence ID" value="AKE41675.1"/>
    <property type="molecule type" value="Genomic_DNA"/>
</dbReference>
<evidence type="ECO:0000256" key="1">
    <source>
        <dbReference type="SAM" id="Phobius"/>
    </source>
</evidence>
<dbReference type="STRING" id="35755.UL82_07570"/>
<accession>A0A0F6R155</accession>
<protein>
    <submittedName>
        <fullName evidence="2">Putative integral membrane protein (DUF2269)</fullName>
    </submittedName>
</protein>
<keyword evidence="1" id="KW-0472">Membrane</keyword>
<keyword evidence="3" id="KW-1185">Reference proteome</keyword>
<organism evidence="2 3">
    <name type="scientific">Corynebacterium kutscheri</name>
    <dbReference type="NCBI Taxonomy" id="35755"/>
    <lineage>
        <taxon>Bacteria</taxon>
        <taxon>Bacillati</taxon>
        <taxon>Actinomycetota</taxon>
        <taxon>Actinomycetes</taxon>
        <taxon>Mycobacteriales</taxon>
        <taxon>Corynebacteriaceae</taxon>
        <taxon>Corynebacterium</taxon>
    </lineage>
</organism>
<feature type="transmembrane region" description="Helical" evidence="1">
    <location>
        <begin position="54"/>
        <end position="76"/>
    </location>
</feature>
<reference evidence="2 3" key="1">
    <citation type="journal article" date="2015" name="Genome Announc.">
        <title>Complete Genome Sequence of Corynebacterium kutscheri DSM 20755, a Corynebacterial Type Strain with Remarkably Low G+C Content of Chromosomal DNA.</title>
        <authorList>
            <person name="Ruckert C."/>
            <person name="Albersmeier A."/>
            <person name="Winkler A."/>
            <person name="Tauch A."/>
        </authorList>
    </citation>
    <scope>NUCLEOTIDE SEQUENCE [LARGE SCALE GENOMIC DNA]</scope>
    <source>
        <strain evidence="2 3">DSM 20755</strain>
    </source>
</reference>
<name>A0A0F6R155_9CORY</name>
<evidence type="ECO:0000313" key="2">
    <source>
        <dbReference type="EMBL" id="AKE41675.1"/>
    </source>
</evidence>
<dbReference type="Proteomes" id="UP000033457">
    <property type="component" value="Chromosome"/>
</dbReference>
<gene>
    <name evidence="2" type="ORF">UL82_07570</name>
</gene>
<dbReference type="OrthoDB" id="3429068at2"/>
<feature type="transmembrane region" description="Helical" evidence="1">
    <location>
        <begin position="82"/>
        <end position="101"/>
    </location>
</feature>
<dbReference type="HOGENOM" id="CLU_114045_0_0_11"/>
<proteinExistence type="predicted"/>
<keyword evidence="1" id="KW-0812">Transmembrane</keyword>
<keyword evidence="1" id="KW-1133">Transmembrane helix</keyword>
<feature type="transmembrane region" description="Helical" evidence="1">
    <location>
        <begin position="6"/>
        <end position="33"/>
    </location>
</feature>
<dbReference type="AlphaFoldDB" id="A0A0F6R155"/>
<dbReference type="RefSeq" id="WP_046440064.1">
    <property type="nucleotide sequence ID" value="NZ_CP011312.1"/>
</dbReference>
<evidence type="ECO:0000313" key="3">
    <source>
        <dbReference type="Proteomes" id="UP000033457"/>
    </source>
</evidence>